<proteinExistence type="predicted"/>
<reference evidence="2 3" key="1">
    <citation type="submission" date="2019-03" db="EMBL/GenBank/DDBJ databases">
        <title>First draft genome of Liparis tanakae, snailfish: a comprehensive survey of snailfish specific genes.</title>
        <authorList>
            <person name="Kim W."/>
            <person name="Song I."/>
            <person name="Jeong J.-H."/>
            <person name="Kim D."/>
            <person name="Kim S."/>
            <person name="Ryu S."/>
            <person name="Song J.Y."/>
            <person name="Lee S.K."/>
        </authorList>
    </citation>
    <scope>NUCLEOTIDE SEQUENCE [LARGE SCALE GENOMIC DNA]</scope>
    <source>
        <tissue evidence="2">Muscle</tissue>
    </source>
</reference>
<evidence type="ECO:0000256" key="1">
    <source>
        <dbReference type="SAM" id="MobiDB-lite"/>
    </source>
</evidence>
<accession>A0A4Z2FXG4</accession>
<protein>
    <submittedName>
        <fullName evidence="2">General transcription factor 3C polypeptide 2</fullName>
    </submittedName>
</protein>
<dbReference type="EMBL" id="SRLO01000847">
    <property type="protein sequence ID" value="TNN45433.1"/>
    <property type="molecule type" value="Genomic_DNA"/>
</dbReference>
<evidence type="ECO:0000313" key="2">
    <source>
        <dbReference type="EMBL" id="TNN45433.1"/>
    </source>
</evidence>
<dbReference type="AlphaFoldDB" id="A0A4Z2FXG4"/>
<evidence type="ECO:0000313" key="3">
    <source>
        <dbReference type="Proteomes" id="UP000314294"/>
    </source>
</evidence>
<gene>
    <name evidence="2" type="primary">GTF3C2_1</name>
    <name evidence="2" type="ORF">EYF80_044379</name>
</gene>
<keyword evidence="3" id="KW-1185">Reference proteome</keyword>
<sequence>MSRSPPYRVRPERPSTARPPSGTSSSPCPRVSNRRSEARSAIRTQDLSSPLPLDGESGFRELAVQRDGVSLLGLAALQVSDDDDGKNCGLNRSHEMWVDQVRFNPNMCCHTWLASGGQSGLVRIHCLRAMIGSQSKKIIGETPSRARGQEEGEEL</sequence>
<comment type="caution">
    <text evidence="2">The sequence shown here is derived from an EMBL/GenBank/DDBJ whole genome shotgun (WGS) entry which is preliminary data.</text>
</comment>
<dbReference type="OrthoDB" id="4703at2759"/>
<name>A0A4Z2FXG4_9TELE</name>
<dbReference type="Proteomes" id="UP000314294">
    <property type="component" value="Unassembled WGS sequence"/>
</dbReference>
<feature type="region of interest" description="Disordered" evidence="1">
    <location>
        <begin position="1"/>
        <end position="56"/>
    </location>
</feature>
<organism evidence="2 3">
    <name type="scientific">Liparis tanakae</name>
    <name type="common">Tanaka's snailfish</name>
    <dbReference type="NCBI Taxonomy" id="230148"/>
    <lineage>
        <taxon>Eukaryota</taxon>
        <taxon>Metazoa</taxon>
        <taxon>Chordata</taxon>
        <taxon>Craniata</taxon>
        <taxon>Vertebrata</taxon>
        <taxon>Euteleostomi</taxon>
        <taxon>Actinopterygii</taxon>
        <taxon>Neopterygii</taxon>
        <taxon>Teleostei</taxon>
        <taxon>Neoteleostei</taxon>
        <taxon>Acanthomorphata</taxon>
        <taxon>Eupercaria</taxon>
        <taxon>Perciformes</taxon>
        <taxon>Cottioidei</taxon>
        <taxon>Cottales</taxon>
        <taxon>Liparidae</taxon>
        <taxon>Liparis</taxon>
    </lineage>
</organism>